<dbReference type="OrthoDB" id="9810601at2"/>
<accession>A0A4Z0F8Q9</accession>
<evidence type="ECO:0000256" key="1">
    <source>
        <dbReference type="ARBA" id="ARBA00004141"/>
    </source>
</evidence>
<dbReference type="Proteomes" id="UP000297890">
    <property type="component" value="Unassembled WGS sequence"/>
</dbReference>
<evidence type="ECO:0000256" key="5">
    <source>
        <dbReference type="SAM" id="Phobius"/>
    </source>
</evidence>
<dbReference type="Pfam" id="PF02674">
    <property type="entry name" value="Colicin_V"/>
    <property type="match status" value="1"/>
</dbReference>
<feature type="transmembrane region" description="Helical" evidence="5">
    <location>
        <begin position="106"/>
        <end position="127"/>
    </location>
</feature>
<dbReference type="PANTHER" id="PTHR36926:SF1">
    <property type="entry name" value="COLICIN V PRODUCTION PROTEIN"/>
    <property type="match status" value="1"/>
</dbReference>
<feature type="transmembrane region" description="Helical" evidence="5">
    <location>
        <begin position="65"/>
        <end position="86"/>
    </location>
</feature>
<dbReference type="GO" id="GO:0009403">
    <property type="term" value="P:toxin biosynthetic process"/>
    <property type="evidence" value="ECO:0007669"/>
    <property type="project" value="InterPro"/>
</dbReference>
<dbReference type="GO" id="GO:0016020">
    <property type="term" value="C:membrane"/>
    <property type="evidence" value="ECO:0007669"/>
    <property type="project" value="UniProtKB-SubCell"/>
</dbReference>
<dbReference type="InterPro" id="IPR052719">
    <property type="entry name" value="CvpA-like"/>
</dbReference>
<comment type="subcellular location">
    <subcellularLocation>
        <location evidence="1">Membrane</location>
        <topology evidence="1">Multi-pass membrane protein</topology>
    </subcellularLocation>
</comment>
<evidence type="ECO:0000256" key="4">
    <source>
        <dbReference type="ARBA" id="ARBA00023136"/>
    </source>
</evidence>
<gene>
    <name evidence="6" type="ORF">E4680_09295</name>
</gene>
<protein>
    <submittedName>
        <fullName evidence="6">CvpA family protein</fullName>
    </submittedName>
</protein>
<dbReference type="InterPro" id="IPR003825">
    <property type="entry name" value="Colicin-V_CvpA"/>
</dbReference>
<name>A0A4Z0F8Q9_9GAMM</name>
<evidence type="ECO:0000313" key="6">
    <source>
        <dbReference type="EMBL" id="TFZ82199.1"/>
    </source>
</evidence>
<reference evidence="6 7" key="1">
    <citation type="journal article" date="2019" name="ISME J.">
        <title>Candidatus Macondimonas diazotrophica, a novel gammaproteobacterial genus dominating crude-oil-contaminated coastal sediments.</title>
        <authorList>
            <person name="Karthikeyan S."/>
            <person name="Konstantinidis K."/>
        </authorList>
    </citation>
    <scope>NUCLEOTIDE SEQUENCE [LARGE SCALE GENOMIC DNA]</scope>
    <source>
        <strain evidence="6 7">KTK01</strain>
    </source>
</reference>
<organism evidence="6 7">
    <name type="scientific">Candidatus Macondimonas diazotrophica</name>
    <dbReference type="NCBI Taxonomy" id="2305248"/>
    <lineage>
        <taxon>Bacteria</taxon>
        <taxon>Pseudomonadati</taxon>
        <taxon>Pseudomonadota</taxon>
        <taxon>Gammaproteobacteria</taxon>
        <taxon>Chromatiales</taxon>
        <taxon>Ectothiorhodospiraceae</taxon>
        <taxon>Candidatus Macondimonas</taxon>
    </lineage>
</organism>
<keyword evidence="7" id="KW-1185">Reference proteome</keyword>
<dbReference type="AlphaFoldDB" id="A0A4Z0F8Q9"/>
<keyword evidence="2 5" id="KW-0812">Transmembrane</keyword>
<keyword evidence="4 5" id="KW-0472">Membrane</keyword>
<feature type="transmembrane region" description="Helical" evidence="5">
    <location>
        <begin position="7"/>
        <end position="26"/>
    </location>
</feature>
<sequence>MLNPIDAFILVVLAVSLGVAFLRGLVQESVSLATWIAAAAAGYWGSEPAAPYLSWLIAHETARRVLAGVVVFVLVLILGGILNRLLSQSVRRLGLSGMDRLLGMGFGAFRATALITVAILLAQLTSLPRGDWWLQSRLIPYFLPLATQLREKLPMDAHTDFLSEADTR</sequence>
<keyword evidence="3 5" id="KW-1133">Transmembrane helix</keyword>
<evidence type="ECO:0000313" key="7">
    <source>
        <dbReference type="Proteomes" id="UP000297890"/>
    </source>
</evidence>
<comment type="caution">
    <text evidence="6">The sequence shown here is derived from an EMBL/GenBank/DDBJ whole genome shotgun (WGS) entry which is preliminary data.</text>
</comment>
<feature type="transmembrane region" description="Helical" evidence="5">
    <location>
        <begin position="32"/>
        <end position="53"/>
    </location>
</feature>
<proteinExistence type="predicted"/>
<evidence type="ECO:0000256" key="3">
    <source>
        <dbReference type="ARBA" id="ARBA00022989"/>
    </source>
</evidence>
<dbReference type="EMBL" id="SRIO01000011">
    <property type="protein sequence ID" value="TFZ82199.1"/>
    <property type="molecule type" value="Genomic_DNA"/>
</dbReference>
<dbReference type="RefSeq" id="WP_135282128.1">
    <property type="nucleotide sequence ID" value="NZ_SRIO01000011.1"/>
</dbReference>
<evidence type="ECO:0000256" key="2">
    <source>
        <dbReference type="ARBA" id="ARBA00022692"/>
    </source>
</evidence>
<dbReference type="PANTHER" id="PTHR36926">
    <property type="entry name" value="COLICIN V PRODUCTION PROTEIN"/>
    <property type="match status" value="1"/>
</dbReference>